<evidence type="ECO:0000313" key="1">
    <source>
        <dbReference type="EMBL" id="CAH1422609.1"/>
    </source>
</evidence>
<evidence type="ECO:0000313" key="2">
    <source>
        <dbReference type="Proteomes" id="UP001157418"/>
    </source>
</evidence>
<keyword evidence="2" id="KW-1185">Reference proteome</keyword>
<dbReference type="InterPro" id="IPR032675">
    <property type="entry name" value="LRR_dom_sf"/>
</dbReference>
<dbReference type="Gene3D" id="3.80.10.10">
    <property type="entry name" value="Ribonuclease Inhibitor"/>
    <property type="match status" value="1"/>
</dbReference>
<name>A0AAU9M8V5_9ASTR</name>
<protein>
    <submittedName>
        <fullName evidence="1">Uncharacterized protein</fullName>
    </submittedName>
</protein>
<proteinExistence type="predicted"/>
<dbReference type="Proteomes" id="UP001157418">
    <property type="component" value="Unassembled WGS sequence"/>
</dbReference>
<reference evidence="1 2" key="1">
    <citation type="submission" date="2022-01" db="EMBL/GenBank/DDBJ databases">
        <authorList>
            <person name="Xiong W."/>
            <person name="Schranz E."/>
        </authorList>
    </citation>
    <scope>NUCLEOTIDE SEQUENCE [LARGE SCALE GENOMIC DNA]</scope>
</reference>
<sequence length="128" mass="14588">MQRKRTLSSFIQASSQKFLVHRFSTAATFVHTSHLLDFMESHSTFGRISLCRIISDLYGNGSQFSNLSSMTNKEKLLLSSCNTTGTIPDFISQISKLRHLEHSVNNLEDDIQTGTLLQDEQKIEFQFQ</sequence>
<dbReference type="AlphaFoldDB" id="A0AAU9M8V5"/>
<accession>A0AAU9M8V5</accession>
<gene>
    <name evidence="1" type="ORF">LVIROSA_LOCUS9932</name>
</gene>
<dbReference type="SUPFAM" id="SSF52058">
    <property type="entry name" value="L domain-like"/>
    <property type="match status" value="1"/>
</dbReference>
<comment type="caution">
    <text evidence="1">The sequence shown here is derived from an EMBL/GenBank/DDBJ whole genome shotgun (WGS) entry which is preliminary data.</text>
</comment>
<organism evidence="1 2">
    <name type="scientific">Lactuca virosa</name>
    <dbReference type="NCBI Taxonomy" id="75947"/>
    <lineage>
        <taxon>Eukaryota</taxon>
        <taxon>Viridiplantae</taxon>
        <taxon>Streptophyta</taxon>
        <taxon>Embryophyta</taxon>
        <taxon>Tracheophyta</taxon>
        <taxon>Spermatophyta</taxon>
        <taxon>Magnoliopsida</taxon>
        <taxon>eudicotyledons</taxon>
        <taxon>Gunneridae</taxon>
        <taxon>Pentapetalae</taxon>
        <taxon>asterids</taxon>
        <taxon>campanulids</taxon>
        <taxon>Asterales</taxon>
        <taxon>Asteraceae</taxon>
        <taxon>Cichorioideae</taxon>
        <taxon>Cichorieae</taxon>
        <taxon>Lactucinae</taxon>
        <taxon>Lactuca</taxon>
    </lineage>
</organism>
<dbReference type="EMBL" id="CAKMRJ010001112">
    <property type="protein sequence ID" value="CAH1422609.1"/>
    <property type="molecule type" value="Genomic_DNA"/>
</dbReference>